<keyword evidence="3" id="KW-0808">Transferase</keyword>
<evidence type="ECO:0000256" key="2">
    <source>
        <dbReference type="ARBA" id="ARBA00022516"/>
    </source>
</evidence>
<evidence type="ECO:0000256" key="7">
    <source>
        <dbReference type="ARBA" id="ARBA00022840"/>
    </source>
</evidence>
<dbReference type="RefSeq" id="WP_183971331.1">
    <property type="nucleotide sequence ID" value="NZ_JACIBY010000001.1"/>
</dbReference>
<dbReference type="InterPro" id="IPR045540">
    <property type="entry name" value="YegS/DAGK_C"/>
</dbReference>
<dbReference type="GO" id="GO:0005886">
    <property type="term" value="C:plasma membrane"/>
    <property type="evidence" value="ECO:0007669"/>
    <property type="project" value="TreeGrafter"/>
</dbReference>
<reference evidence="13 14" key="1">
    <citation type="submission" date="2020-08" db="EMBL/GenBank/DDBJ databases">
        <title>Genomic Encyclopedia of Type Strains, Phase IV (KMG-IV): sequencing the most valuable type-strain genomes for metagenomic binning, comparative biology and taxonomic classification.</title>
        <authorList>
            <person name="Goeker M."/>
        </authorList>
    </citation>
    <scope>NUCLEOTIDE SEQUENCE [LARGE SCALE GENOMIC DNA]</scope>
    <source>
        <strain evidence="13 14">DSM 17976</strain>
    </source>
</reference>
<comment type="caution">
    <text evidence="13">The sequence shown here is derived from an EMBL/GenBank/DDBJ whole genome shotgun (WGS) entry which is preliminary data.</text>
</comment>
<evidence type="ECO:0000256" key="11">
    <source>
        <dbReference type="ARBA" id="ARBA00023264"/>
    </source>
</evidence>
<dbReference type="Pfam" id="PF00781">
    <property type="entry name" value="DAGK_cat"/>
    <property type="match status" value="1"/>
</dbReference>
<name>A0A7W5ZFV7_9BACT</name>
<evidence type="ECO:0000256" key="9">
    <source>
        <dbReference type="ARBA" id="ARBA00023098"/>
    </source>
</evidence>
<dbReference type="GO" id="GO:0008654">
    <property type="term" value="P:phospholipid biosynthetic process"/>
    <property type="evidence" value="ECO:0007669"/>
    <property type="project" value="UniProtKB-KW"/>
</dbReference>
<accession>A0A7W5ZFV7</accession>
<evidence type="ECO:0000259" key="12">
    <source>
        <dbReference type="PROSITE" id="PS50146"/>
    </source>
</evidence>
<dbReference type="GO" id="GO:0046872">
    <property type="term" value="F:metal ion binding"/>
    <property type="evidence" value="ECO:0007669"/>
    <property type="project" value="UniProtKB-KW"/>
</dbReference>
<keyword evidence="11" id="KW-1208">Phospholipid metabolism</keyword>
<dbReference type="Gene3D" id="2.60.200.40">
    <property type="match status" value="1"/>
</dbReference>
<dbReference type="AlphaFoldDB" id="A0A7W5ZFV7"/>
<dbReference type="InterPro" id="IPR016064">
    <property type="entry name" value="NAD/diacylglycerol_kinase_sf"/>
</dbReference>
<dbReference type="PANTHER" id="PTHR12358">
    <property type="entry name" value="SPHINGOSINE KINASE"/>
    <property type="match status" value="1"/>
</dbReference>
<dbReference type="PROSITE" id="PS50146">
    <property type="entry name" value="DAGK"/>
    <property type="match status" value="1"/>
</dbReference>
<evidence type="ECO:0000256" key="3">
    <source>
        <dbReference type="ARBA" id="ARBA00022679"/>
    </source>
</evidence>
<organism evidence="13 14">
    <name type="scientific">Runella defluvii</name>
    <dbReference type="NCBI Taxonomy" id="370973"/>
    <lineage>
        <taxon>Bacteria</taxon>
        <taxon>Pseudomonadati</taxon>
        <taxon>Bacteroidota</taxon>
        <taxon>Cytophagia</taxon>
        <taxon>Cytophagales</taxon>
        <taxon>Spirosomataceae</taxon>
        <taxon>Runella</taxon>
    </lineage>
</organism>
<dbReference type="InterPro" id="IPR005218">
    <property type="entry name" value="Diacylglycerol/lipid_kinase"/>
</dbReference>
<dbReference type="Pfam" id="PF19279">
    <property type="entry name" value="YegS_C"/>
    <property type="match status" value="1"/>
</dbReference>
<dbReference type="InterPro" id="IPR001206">
    <property type="entry name" value="Diacylglycerol_kinase_cat_dom"/>
</dbReference>
<gene>
    <name evidence="13" type="ORF">FHS57_000580</name>
</gene>
<dbReference type="PANTHER" id="PTHR12358:SF106">
    <property type="entry name" value="LIPID KINASE YEGS"/>
    <property type="match status" value="1"/>
</dbReference>
<dbReference type="GO" id="GO:0016301">
    <property type="term" value="F:kinase activity"/>
    <property type="evidence" value="ECO:0007669"/>
    <property type="project" value="UniProtKB-KW"/>
</dbReference>
<dbReference type="NCBIfam" id="TIGR00147">
    <property type="entry name" value="YegS/Rv2252/BmrU family lipid kinase"/>
    <property type="match status" value="1"/>
</dbReference>
<evidence type="ECO:0000313" key="13">
    <source>
        <dbReference type="EMBL" id="MBB3836598.1"/>
    </source>
</evidence>
<keyword evidence="6 13" id="KW-0418">Kinase</keyword>
<keyword evidence="2" id="KW-0444">Lipid biosynthesis</keyword>
<evidence type="ECO:0000256" key="10">
    <source>
        <dbReference type="ARBA" id="ARBA00023209"/>
    </source>
</evidence>
<dbReference type="InterPro" id="IPR050187">
    <property type="entry name" value="Lipid_Phosphate_FormReg"/>
</dbReference>
<keyword evidence="4" id="KW-0479">Metal-binding</keyword>
<feature type="domain" description="DAGKc" evidence="12">
    <location>
        <begin position="1"/>
        <end position="136"/>
    </location>
</feature>
<keyword evidence="10" id="KW-0594">Phospholipid biosynthesis</keyword>
<dbReference type="InterPro" id="IPR017438">
    <property type="entry name" value="ATP-NAD_kinase_N"/>
</dbReference>
<keyword evidence="5" id="KW-0547">Nucleotide-binding</keyword>
<dbReference type="SUPFAM" id="SSF111331">
    <property type="entry name" value="NAD kinase/diacylglycerol kinase-like"/>
    <property type="match status" value="1"/>
</dbReference>
<keyword evidence="14" id="KW-1185">Reference proteome</keyword>
<evidence type="ECO:0000256" key="6">
    <source>
        <dbReference type="ARBA" id="ARBA00022777"/>
    </source>
</evidence>
<protein>
    <submittedName>
        <fullName evidence="13">YegS/Rv2252/BmrU family lipid kinase</fullName>
    </submittedName>
</protein>
<evidence type="ECO:0000313" key="14">
    <source>
        <dbReference type="Proteomes" id="UP000541352"/>
    </source>
</evidence>
<dbReference type="Proteomes" id="UP000541352">
    <property type="component" value="Unassembled WGS sequence"/>
</dbReference>
<comment type="cofactor">
    <cofactor evidence="1">
        <name>Mg(2+)</name>
        <dbReference type="ChEBI" id="CHEBI:18420"/>
    </cofactor>
</comment>
<dbReference type="Gene3D" id="3.40.50.10330">
    <property type="entry name" value="Probable inorganic polyphosphate/atp-NAD kinase, domain 1"/>
    <property type="match status" value="1"/>
</dbReference>
<proteinExistence type="predicted"/>
<evidence type="ECO:0000256" key="5">
    <source>
        <dbReference type="ARBA" id="ARBA00022741"/>
    </source>
</evidence>
<keyword evidence="7" id="KW-0067">ATP-binding</keyword>
<evidence type="ECO:0000256" key="4">
    <source>
        <dbReference type="ARBA" id="ARBA00022723"/>
    </source>
</evidence>
<keyword evidence="9" id="KW-0443">Lipid metabolism</keyword>
<keyword evidence="8" id="KW-0460">Magnesium</keyword>
<dbReference type="GO" id="GO:0005524">
    <property type="term" value="F:ATP binding"/>
    <property type="evidence" value="ECO:0007669"/>
    <property type="project" value="UniProtKB-KW"/>
</dbReference>
<dbReference type="EMBL" id="JACIBY010000001">
    <property type="protein sequence ID" value="MBB3836598.1"/>
    <property type="molecule type" value="Genomic_DNA"/>
</dbReference>
<evidence type="ECO:0000256" key="1">
    <source>
        <dbReference type="ARBA" id="ARBA00001946"/>
    </source>
</evidence>
<sequence length="305" mass="32922">MNYTTIYFIVNGSKKASQRIIPEITNTFAAYPISVQLTNYSGHAAMLAEEAVQSGALVIISVGGDGTLNEVINGIMKGCAKSGLDSRTVALGVLATGSGNDFVKSLAKKHTLNSLLEAIQDSNNTLVDVGKAEFLTVDGQPTHRYFINIADVGIGGVIAEKLSRYQRWLGATFTYQRAILATFLSYTPQWLLVRTPAEEIATPMMSLVVANGKYFGSGLGIAPSALLNDGLLEVVMLKNITVIDYLRHLPTIRKCRPIQHPQVSYSSAKSIQIDTQKPLPIDMDGEFVGVTPVVFTVLKEAISVI</sequence>
<evidence type="ECO:0000256" key="8">
    <source>
        <dbReference type="ARBA" id="ARBA00022842"/>
    </source>
</evidence>